<proteinExistence type="predicted"/>
<protein>
    <submittedName>
        <fullName evidence="6">TraR/DksA family transcriptional regulator</fullName>
    </submittedName>
</protein>
<evidence type="ECO:0000256" key="3">
    <source>
        <dbReference type="ARBA" id="ARBA00022833"/>
    </source>
</evidence>
<keyword evidence="2" id="KW-0863">Zinc-finger</keyword>
<keyword evidence="1" id="KW-0479">Metal-binding</keyword>
<dbReference type="EMBL" id="UGMX01000002">
    <property type="protein sequence ID" value="STW05256.1"/>
    <property type="molecule type" value="Genomic_DNA"/>
</dbReference>
<organism evidence="6 7">
    <name type="scientific">Klebsiella grimontii</name>
    <dbReference type="NCBI Taxonomy" id="2058152"/>
    <lineage>
        <taxon>Bacteria</taxon>
        <taxon>Pseudomonadati</taxon>
        <taxon>Pseudomonadota</taxon>
        <taxon>Gammaproteobacteria</taxon>
        <taxon>Enterobacterales</taxon>
        <taxon>Enterobacteriaceae</taxon>
        <taxon>Klebsiella/Raoultella group</taxon>
        <taxon>Klebsiella</taxon>
    </lineage>
</organism>
<feature type="zinc finger region" description="dksA C4-type" evidence="4">
    <location>
        <begin position="35"/>
        <end position="59"/>
    </location>
</feature>
<dbReference type="NCBIfam" id="TIGR02419">
    <property type="entry name" value="C4_traR_proteo"/>
    <property type="match status" value="1"/>
</dbReference>
<comment type="caution">
    <text evidence="6">The sequence shown here is derived from an EMBL/GenBank/DDBJ whole genome shotgun (WGS) entry which is preliminary data.</text>
</comment>
<dbReference type="AlphaFoldDB" id="A0A7H4NYJ1"/>
<dbReference type="GO" id="GO:1900378">
    <property type="term" value="P:positive regulation of secondary metabolite biosynthetic process"/>
    <property type="evidence" value="ECO:0007669"/>
    <property type="project" value="TreeGrafter"/>
</dbReference>
<evidence type="ECO:0000313" key="6">
    <source>
        <dbReference type="EMBL" id="STW05256.1"/>
    </source>
</evidence>
<dbReference type="Pfam" id="PF01258">
    <property type="entry name" value="zf-dskA_traR"/>
    <property type="match status" value="1"/>
</dbReference>
<dbReference type="InterPro" id="IPR000962">
    <property type="entry name" value="Znf_DskA_TraR"/>
</dbReference>
<sequence>MADSMDLVQQRVEEERQRHIHIARARQPGVSRVLCIDCDAPIPPARRRAIPGVQCCVTCQEIAELKGKHYNGGLYEHHPEMGGQ</sequence>
<dbReference type="PANTHER" id="PTHR38777">
    <property type="entry name" value="FELS-2 PROPHAGE PROTEIN"/>
    <property type="match status" value="1"/>
</dbReference>
<evidence type="ECO:0000259" key="5">
    <source>
        <dbReference type="Pfam" id="PF01258"/>
    </source>
</evidence>
<dbReference type="PROSITE" id="PS51128">
    <property type="entry name" value="ZF_DKSA_2"/>
    <property type="match status" value="1"/>
</dbReference>
<name>A0A7H4NYJ1_9ENTR</name>
<dbReference type="PANTHER" id="PTHR38777:SF1">
    <property type="entry name" value="DNAK SUPPRESSOR PROTEIN"/>
    <property type="match status" value="1"/>
</dbReference>
<dbReference type="GO" id="GO:0008270">
    <property type="term" value="F:zinc ion binding"/>
    <property type="evidence" value="ECO:0007669"/>
    <property type="project" value="UniProtKB-KW"/>
</dbReference>
<evidence type="ECO:0000256" key="4">
    <source>
        <dbReference type="PROSITE-ProRule" id="PRU00510"/>
    </source>
</evidence>
<feature type="domain" description="Zinc finger DksA/TraR C4-type" evidence="5">
    <location>
        <begin position="33"/>
        <end position="64"/>
    </location>
</feature>
<dbReference type="Proteomes" id="UP000254571">
    <property type="component" value="Unassembled WGS sequence"/>
</dbReference>
<evidence type="ECO:0000256" key="2">
    <source>
        <dbReference type="ARBA" id="ARBA00022771"/>
    </source>
</evidence>
<dbReference type="SUPFAM" id="SSF57716">
    <property type="entry name" value="Glucocorticoid receptor-like (DNA-binding domain)"/>
    <property type="match status" value="1"/>
</dbReference>
<keyword evidence="3" id="KW-0862">Zinc</keyword>
<dbReference type="Gene3D" id="1.20.120.910">
    <property type="entry name" value="DksA, coiled-coil domain"/>
    <property type="match status" value="1"/>
</dbReference>
<dbReference type="InterPro" id="IPR012783">
    <property type="entry name" value="Znf_C4_TraR"/>
</dbReference>
<accession>A0A7H4NYJ1</accession>
<reference evidence="6 7" key="1">
    <citation type="submission" date="2018-06" db="EMBL/GenBank/DDBJ databases">
        <authorList>
            <consortium name="Pathogen Informatics"/>
            <person name="Doyle S."/>
        </authorList>
    </citation>
    <scope>NUCLEOTIDE SEQUENCE [LARGE SCALE GENOMIC DNA]</scope>
    <source>
        <strain evidence="6 7">NCTC9149</strain>
    </source>
</reference>
<evidence type="ECO:0000313" key="7">
    <source>
        <dbReference type="Proteomes" id="UP000254571"/>
    </source>
</evidence>
<gene>
    <name evidence="6" type="primary">ybiI_1</name>
    <name evidence="6" type="ORF">NCTC9149_01631</name>
</gene>
<evidence type="ECO:0000256" key="1">
    <source>
        <dbReference type="ARBA" id="ARBA00022723"/>
    </source>
</evidence>